<reference evidence="3" key="1">
    <citation type="submission" date="2016-03" db="EMBL/GenBank/DDBJ databases">
        <title>Draft genome sequence of Paenibacillus glacialis DSM 22343.</title>
        <authorList>
            <person name="Shin S.-K."/>
            <person name="Yi H."/>
        </authorList>
    </citation>
    <scope>NUCLEOTIDE SEQUENCE [LARGE SCALE GENOMIC DNA]</scope>
    <source>
        <strain evidence="3">CCUG 60099</strain>
    </source>
</reference>
<comment type="caution">
    <text evidence="2">The sequence shown here is derived from an EMBL/GenBank/DDBJ whole genome shotgun (WGS) entry which is preliminary data.</text>
</comment>
<keyword evidence="1" id="KW-1133">Transmembrane helix</keyword>
<protein>
    <recommendedName>
        <fullName evidence="4">DUF3592 domain-containing protein</fullName>
    </recommendedName>
</protein>
<evidence type="ECO:0000313" key="2">
    <source>
        <dbReference type="EMBL" id="OCB69709.1"/>
    </source>
</evidence>
<dbReference type="Proteomes" id="UP000093343">
    <property type="component" value="Unassembled WGS sequence"/>
</dbReference>
<gene>
    <name evidence="2" type="ORF">FLP_23830</name>
</gene>
<keyword evidence="1" id="KW-0812">Transmembrane</keyword>
<proteinExistence type="predicted"/>
<dbReference type="RefSeq" id="WP_065451972.1">
    <property type="nucleotide sequence ID" value="NZ_LVEN01000046.1"/>
</dbReference>
<name>A0ABX2XL00_9FLAO</name>
<evidence type="ECO:0000313" key="3">
    <source>
        <dbReference type="Proteomes" id="UP000093343"/>
    </source>
</evidence>
<organism evidence="2 3">
    <name type="scientific">Flavobacterium piscis</name>
    <dbReference type="NCBI Taxonomy" id="1114874"/>
    <lineage>
        <taxon>Bacteria</taxon>
        <taxon>Pseudomonadati</taxon>
        <taxon>Bacteroidota</taxon>
        <taxon>Flavobacteriia</taxon>
        <taxon>Flavobacteriales</taxon>
        <taxon>Flavobacteriaceae</taxon>
        <taxon>Flavobacterium</taxon>
    </lineage>
</organism>
<keyword evidence="1" id="KW-0472">Membrane</keyword>
<evidence type="ECO:0000256" key="1">
    <source>
        <dbReference type="SAM" id="Phobius"/>
    </source>
</evidence>
<evidence type="ECO:0008006" key="4">
    <source>
        <dbReference type="Google" id="ProtNLM"/>
    </source>
</evidence>
<sequence>MDKKNYILILIIITGVIMILWGKEMTKNKIKKDLGDCDYTVGNIDVYFYRGPVGNNVRFSSITYSYIVNKVRYVNNYDALFYKLPSSPNVNDKFIVAYNKKDPQKSLLLGDYPIRIEEDFKVFINRGIKIDF</sequence>
<keyword evidence="3" id="KW-1185">Reference proteome</keyword>
<accession>A0ABX2XL00</accession>
<feature type="transmembrane region" description="Helical" evidence="1">
    <location>
        <begin position="6"/>
        <end position="22"/>
    </location>
</feature>
<dbReference type="EMBL" id="LVEN01000046">
    <property type="protein sequence ID" value="OCB69709.1"/>
    <property type="molecule type" value="Genomic_DNA"/>
</dbReference>